<dbReference type="SUPFAM" id="SSF52728">
    <property type="entry name" value="PTS IIb component"/>
    <property type="match status" value="1"/>
</dbReference>
<dbReference type="GO" id="GO:0016301">
    <property type="term" value="F:kinase activity"/>
    <property type="evidence" value="ECO:0007669"/>
    <property type="project" value="UniProtKB-KW"/>
</dbReference>
<dbReference type="GO" id="GO:0008982">
    <property type="term" value="F:protein-N(PI)-phosphohistidine-sugar phosphotransferase activity"/>
    <property type="evidence" value="ECO:0007669"/>
    <property type="project" value="InterPro"/>
</dbReference>
<keyword evidence="7" id="KW-0418">Kinase</keyword>
<evidence type="ECO:0000256" key="4">
    <source>
        <dbReference type="ARBA" id="ARBA00022597"/>
    </source>
</evidence>
<evidence type="ECO:0000256" key="3">
    <source>
        <dbReference type="ARBA" id="ARBA00022490"/>
    </source>
</evidence>
<dbReference type="eggNOG" id="COG3444">
    <property type="taxonomic scope" value="Bacteria"/>
</dbReference>
<dbReference type="InterPro" id="IPR004720">
    <property type="entry name" value="PTS_IIB_sorbose-sp"/>
</dbReference>
<evidence type="ECO:0000256" key="6">
    <source>
        <dbReference type="ARBA" id="ARBA00022683"/>
    </source>
</evidence>
<evidence type="ECO:0000313" key="10">
    <source>
        <dbReference type="Proteomes" id="UP000016057"/>
    </source>
</evidence>
<keyword evidence="5 9" id="KW-0808">Transferase</keyword>
<keyword evidence="4" id="KW-0762">Sugar transport</keyword>
<dbReference type="PROSITE" id="PS51101">
    <property type="entry name" value="PTS_EIIB_TYPE_4"/>
    <property type="match status" value="1"/>
</dbReference>
<keyword evidence="3" id="KW-0963">Cytoplasm</keyword>
<evidence type="ECO:0000256" key="1">
    <source>
        <dbReference type="ARBA" id="ARBA00004496"/>
    </source>
</evidence>
<evidence type="ECO:0000256" key="5">
    <source>
        <dbReference type="ARBA" id="ARBA00022679"/>
    </source>
</evidence>
<dbReference type="GO" id="GO:0009401">
    <property type="term" value="P:phosphoenolpyruvate-dependent sugar phosphotransferase system"/>
    <property type="evidence" value="ECO:0007669"/>
    <property type="project" value="UniProtKB-KW"/>
</dbReference>
<dbReference type="Proteomes" id="UP000016057">
    <property type="component" value="Unassembled WGS sequence"/>
</dbReference>
<gene>
    <name evidence="9" type="ORF">C683_0928</name>
</gene>
<keyword evidence="10" id="KW-1185">Reference proteome</keyword>
<dbReference type="EMBL" id="AMYT01000019">
    <property type="protein sequence ID" value="EKU27150.1"/>
    <property type="molecule type" value="Genomic_DNA"/>
</dbReference>
<evidence type="ECO:0000259" key="8">
    <source>
        <dbReference type="PROSITE" id="PS51101"/>
    </source>
</evidence>
<comment type="subcellular location">
    <subcellularLocation>
        <location evidence="1">Cytoplasm</location>
    </subcellularLocation>
</comment>
<dbReference type="Pfam" id="PF03830">
    <property type="entry name" value="PTSIIB_sorb"/>
    <property type="match status" value="1"/>
</dbReference>
<proteinExistence type="predicted"/>
<comment type="caution">
    <text evidence="9">The sequence shown here is derived from an EMBL/GenBank/DDBJ whole genome shotgun (WGS) entry which is preliminary data.</text>
</comment>
<evidence type="ECO:0000313" key="9">
    <source>
        <dbReference type="EMBL" id="EKU27150.1"/>
    </source>
</evidence>
<accession>K8Z8G3</accession>
<feature type="domain" description="PTS EIIB type-4" evidence="8">
    <location>
        <begin position="1"/>
        <end position="118"/>
    </location>
</feature>
<keyword evidence="6" id="KW-0598">Phosphotransferase system</keyword>
<evidence type="ECO:0000256" key="2">
    <source>
        <dbReference type="ARBA" id="ARBA00022448"/>
    </source>
</evidence>
<organism evidence="9 10">
    <name type="scientific">Catellicoccus marimammalium M35/04/3</name>
    <dbReference type="NCBI Taxonomy" id="1234409"/>
    <lineage>
        <taxon>Bacteria</taxon>
        <taxon>Bacillati</taxon>
        <taxon>Bacillota</taxon>
        <taxon>Bacilli</taxon>
        <taxon>Lactobacillales</taxon>
        <taxon>Enterococcaceae</taxon>
        <taxon>Catellicoccus</taxon>
    </lineage>
</organism>
<dbReference type="Gene3D" id="3.40.35.10">
    <property type="entry name" value="Phosphotransferase system, sorbose subfamily IIB component"/>
    <property type="match status" value="1"/>
</dbReference>
<dbReference type="AlphaFoldDB" id="K8Z8G3"/>
<reference evidence="9 10" key="1">
    <citation type="journal article" date="2013" name="Genome Announc.">
        <title>Draft Genome Sequence of Catellicoccus marimammalium, a Novel Species Commonly Found in Gull Feces.</title>
        <authorList>
            <person name="Weigand M.R."/>
            <person name="Ryu H."/>
            <person name="Bozcek L."/>
            <person name="Konstantinidis K.T."/>
            <person name="Santo Domingo J.W."/>
        </authorList>
    </citation>
    <scope>NUCLEOTIDE SEQUENCE [LARGE SCALE GENOMIC DNA]</scope>
    <source>
        <strain evidence="9 10">M35/04/3</strain>
    </source>
</reference>
<dbReference type="GO" id="GO:0005737">
    <property type="term" value="C:cytoplasm"/>
    <property type="evidence" value="ECO:0007669"/>
    <property type="project" value="UniProtKB-SubCell"/>
</dbReference>
<keyword evidence="2" id="KW-0813">Transport</keyword>
<sequence>MEQVAPATVRVNIISLEKMLRIMHDERFSTMKALVLVETPKDAVQLIQAGLSVKEINVGSLSFHTGAHLVTDAIAVDMEDMLAFHWLHEQGYPLIAQKVASDVKKELWPILEEKTSFLKKSRKDESLNSGNKVNL</sequence>
<dbReference type="STRING" id="1234409.C683_0928"/>
<dbReference type="InterPro" id="IPR036667">
    <property type="entry name" value="PTS_IIB_sorbose-sp_sf"/>
</dbReference>
<protein>
    <submittedName>
        <fullName evidence="9">Phosphotransferase system, mannose/fructose-specific component IIB</fullName>
    </submittedName>
</protein>
<name>K8Z8G3_9ENTE</name>
<evidence type="ECO:0000256" key="7">
    <source>
        <dbReference type="ARBA" id="ARBA00022777"/>
    </source>
</evidence>